<dbReference type="AlphaFoldDB" id="A0A1A9MAD5"/>
<dbReference type="Proteomes" id="UP000077659">
    <property type="component" value="Unassembled WGS sequence"/>
</dbReference>
<evidence type="ECO:0000313" key="1">
    <source>
        <dbReference type="EMBL" id="OAG66577.1"/>
    </source>
</evidence>
<accession>A0A1A9MAD5</accession>
<dbReference type="EMBL" id="LXNG01000026">
    <property type="protein sequence ID" value="OAG66577.1"/>
    <property type="molecule type" value="Genomic_DNA"/>
</dbReference>
<sequence>MLASDRCSGGRRLPDTSAPSCVLADQLHRATAHHMAVSELDHVDQWIASVVSTRSEATAGAAAKSGY</sequence>
<gene>
    <name evidence="1" type="ORF">A7D17_20755</name>
</gene>
<organism evidence="1 2">
    <name type="scientific">Xanthomonas floridensis</name>
    <dbReference type="NCBI Taxonomy" id="1843580"/>
    <lineage>
        <taxon>Bacteria</taxon>
        <taxon>Pseudomonadati</taxon>
        <taxon>Pseudomonadota</taxon>
        <taxon>Gammaproteobacteria</taxon>
        <taxon>Lysobacterales</taxon>
        <taxon>Lysobacteraceae</taxon>
        <taxon>Xanthomonas</taxon>
    </lineage>
</organism>
<protein>
    <submittedName>
        <fullName evidence="1">Uncharacterized protein</fullName>
    </submittedName>
</protein>
<evidence type="ECO:0000313" key="2">
    <source>
        <dbReference type="Proteomes" id="UP000077659"/>
    </source>
</evidence>
<name>A0A1A9MAD5_9XANT</name>
<proteinExistence type="predicted"/>
<reference evidence="1 2" key="1">
    <citation type="submission" date="2016-05" db="EMBL/GenBank/DDBJ databases">
        <title>Pathogenic, phenotypic and molecular characterisation of Xanthomonas nasturtii sp. nov. and Xanthomonas floridensis sp. nov., new species of Xanthomonas associated with watercress production in Florida.</title>
        <authorList>
            <person name="Vicente J.G."/>
            <person name="Rothwell S."/>
            <person name="Holub E.B."/>
            <person name="Studholme D.J."/>
        </authorList>
    </citation>
    <scope>NUCLEOTIDE SEQUENCE [LARGE SCALE GENOMIC DNA]</scope>
    <source>
        <strain evidence="1 2">WHRI 8848</strain>
    </source>
</reference>
<comment type="caution">
    <text evidence="1">The sequence shown here is derived from an EMBL/GenBank/DDBJ whole genome shotgun (WGS) entry which is preliminary data.</text>
</comment>